<reference evidence="7" key="1">
    <citation type="submission" date="2023-07" db="EMBL/GenBank/DDBJ databases">
        <authorList>
            <person name="Haufschild T."/>
            <person name="Kallscheuer N."/>
            <person name="Hammer J."/>
            <person name="Kohn T."/>
            <person name="Kabuu M."/>
            <person name="Jogler M."/>
            <person name="Wohfarth N."/>
            <person name="Heuer A."/>
            <person name="Rohde M."/>
            <person name="van Teeseling M.C.F."/>
            <person name="Jogler C."/>
        </authorList>
    </citation>
    <scope>NUCLEOTIDE SEQUENCE</scope>
    <source>
        <strain evidence="7">Strain 138</strain>
        <strain evidence="8">Strain 318</strain>
    </source>
</reference>
<dbReference type="KEGG" id="pspc:Strain318_001500"/>
<dbReference type="GO" id="GO:0003954">
    <property type="term" value="F:NADH dehydrogenase activity"/>
    <property type="evidence" value="ECO:0007669"/>
    <property type="project" value="TreeGrafter"/>
</dbReference>
<dbReference type="AlphaFoldDB" id="A0AA49JUM8"/>
<feature type="transmembrane region" description="Helical" evidence="5">
    <location>
        <begin position="324"/>
        <end position="349"/>
    </location>
</feature>
<feature type="transmembrane region" description="Helical" evidence="5">
    <location>
        <begin position="85"/>
        <end position="108"/>
    </location>
</feature>
<keyword evidence="9" id="KW-1185">Reference proteome</keyword>
<dbReference type="InterPro" id="IPR001694">
    <property type="entry name" value="NADH_UbQ_OxRdtase_su1/FPO"/>
</dbReference>
<keyword evidence="5" id="KW-1003">Cell membrane</keyword>
<dbReference type="PANTHER" id="PTHR11432">
    <property type="entry name" value="NADH DEHYDROGENASE SUBUNIT 1"/>
    <property type="match status" value="1"/>
</dbReference>
<proteinExistence type="inferred from homology"/>
<keyword evidence="3 5" id="KW-1133">Transmembrane helix</keyword>
<dbReference type="EC" id="7.1.1.-" evidence="5"/>
<dbReference type="GO" id="GO:0016655">
    <property type="term" value="F:oxidoreductase activity, acting on NAD(P)H, quinone or similar compound as acceptor"/>
    <property type="evidence" value="ECO:0007669"/>
    <property type="project" value="UniProtKB-UniRule"/>
</dbReference>
<keyword evidence="7" id="KW-0560">Oxidoreductase</keyword>
<keyword evidence="2 5" id="KW-0812">Transmembrane</keyword>
<dbReference type="HAMAP" id="MF_01350">
    <property type="entry name" value="NDH1_NuoH"/>
    <property type="match status" value="1"/>
</dbReference>
<evidence type="ECO:0000313" key="8">
    <source>
        <dbReference type="EMBL" id="WKW15127.1"/>
    </source>
</evidence>
<dbReference type="InterPro" id="IPR018086">
    <property type="entry name" value="NADH_UbQ_OxRdtase_su1_CS"/>
</dbReference>
<feature type="transmembrane region" description="Helical" evidence="5">
    <location>
        <begin position="361"/>
        <end position="380"/>
    </location>
</feature>
<feature type="transmembrane region" description="Helical" evidence="5">
    <location>
        <begin position="200"/>
        <end position="218"/>
    </location>
</feature>
<sequence>MDQTQLELGFWPFVIFTVIKMLAIFTLYMVGVAYTTLAERKISGWIQDRHGPNRVGPWGLFQVLADGVKNIMKEESMPGGVNKPLFILAPAIAFIPALIAWAVIPFAAPMPTAWGRVDMVVADLPIGFLYTIGIASLGVYGIVIAGWSSNNKYALLGGLRASAQMVSYEITMGMALLCVLLVSGNVSLTEIIAQQQGSTWNAIILSVAGFLFLVSAFAETNRVPFDMPEAESELIAGYHSEYSAMKFSMFPISEYANMVTTSAMFVTLFLGGWDIPFTDWDSTGPYSVAKAAATFGMFAFKTIFFVFFYIWVRWTLPRFRYDQLMSLGWQVMLPIALVYLVLISGAIVVMDMAGLGRGATFGYAMGGLNLVCVLLLFLVLDRGRLVSPASTRLSPEEIERLRGRAPMRATLAPEEIR</sequence>
<feature type="transmembrane region" description="Helical" evidence="5">
    <location>
        <begin position="128"/>
        <end position="147"/>
    </location>
</feature>
<dbReference type="EMBL" id="CP130612">
    <property type="protein sequence ID" value="WKW12218.1"/>
    <property type="molecule type" value="Genomic_DNA"/>
</dbReference>
<protein>
    <recommendedName>
        <fullName evidence="5">NADH-quinone oxidoreductase subunit H</fullName>
        <ecNumber evidence="5">7.1.1.-</ecNumber>
    </recommendedName>
    <alternativeName>
        <fullName evidence="5">NADH dehydrogenase I subunit H</fullName>
    </alternativeName>
    <alternativeName>
        <fullName evidence="5">NDH-1 subunit H</fullName>
    </alternativeName>
</protein>
<evidence type="ECO:0000256" key="4">
    <source>
        <dbReference type="ARBA" id="ARBA00023136"/>
    </source>
</evidence>
<keyword evidence="5" id="KW-0830">Ubiquinone</keyword>
<feature type="transmembrane region" description="Helical" evidence="5">
    <location>
        <begin position="12"/>
        <end position="37"/>
    </location>
</feature>
<evidence type="ECO:0000256" key="1">
    <source>
        <dbReference type="ARBA" id="ARBA00004141"/>
    </source>
</evidence>
<accession>A0AA49JZT5</accession>
<comment type="catalytic activity">
    <reaction evidence="5">
        <text>a quinone + NADH + 5 H(+)(in) = a quinol + NAD(+) + 4 H(+)(out)</text>
        <dbReference type="Rhea" id="RHEA:57888"/>
        <dbReference type="ChEBI" id="CHEBI:15378"/>
        <dbReference type="ChEBI" id="CHEBI:24646"/>
        <dbReference type="ChEBI" id="CHEBI:57540"/>
        <dbReference type="ChEBI" id="CHEBI:57945"/>
        <dbReference type="ChEBI" id="CHEBI:132124"/>
    </reaction>
</comment>
<evidence type="ECO:0000313" key="9">
    <source>
        <dbReference type="Proteomes" id="UP001229955"/>
    </source>
</evidence>
<dbReference type="EMBL" id="CP130613">
    <property type="protein sequence ID" value="WKW15127.1"/>
    <property type="molecule type" value="Genomic_DNA"/>
</dbReference>
<feature type="transmembrane region" description="Helical" evidence="5">
    <location>
        <begin position="255"/>
        <end position="273"/>
    </location>
</feature>
<keyword evidence="4 5" id="KW-0472">Membrane</keyword>
<dbReference type="GO" id="GO:0009060">
    <property type="term" value="P:aerobic respiration"/>
    <property type="evidence" value="ECO:0007669"/>
    <property type="project" value="TreeGrafter"/>
</dbReference>
<dbReference type="PANTHER" id="PTHR11432:SF3">
    <property type="entry name" value="NADH-UBIQUINONE OXIDOREDUCTASE CHAIN 1"/>
    <property type="match status" value="1"/>
</dbReference>
<feature type="transmembrane region" description="Helical" evidence="5">
    <location>
        <begin position="293"/>
        <end position="312"/>
    </location>
</feature>
<gene>
    <name evidence="5 7" type="primary">nuoH</name>
    <name evidence="7" type="ORF">Strain138_001500</name>
    <name evidence="8" type="ORF">Strain318_001500</name>
</gene>
<dbReference type="NCBIfam" id="NF004741">
    <property type="entry name" value="PRK06076.1-2"/>
    <property type="match status" value="1"/>
</dbReference>
<dbReference type="PROSITE" id="PS00668">
    <property type="entry name" value="COMPLEX1_ND1_2"/>
    <property type="match status" value="1"/>
</dbReference>
<organism evidence="7">
    <name type="scientific">Pseudogemmatithrix spongiicola</name>
    <dbReference type="NCBI Taxonomy" id="3062599"/>
    <lineage>
        <taxon>Bacteria</taxon>
        <taxon>Pseudomonadati</taxon>
        <taxon>Gemmatimonadota</taxon>
        <taxon>Gemmatimonadia</taxon>
        <taxon>Gemmatimonadales</taxon>
        <taxon>Gemmatimonadaceae</taxon>
        <taxon>Pseudogemmatithrix</taxon>
    </lineage>
</organism>
<keyword evidence="5" id="KW-0874">Quinone</keyword>
<name>A0AA49JUM8_9BACT</name>
<evidence type="ECO:0000313" key="7">
    <source>
        <dbReference type="EMBL" id="WKW12218.1"/>
    </source>
</evidence>
<dbReference type="GO" id="GO:0005886">
    <property type="term" value="C:plasma membrane"/>
    <property type="evidence" value="ECO:0007669"/>
    <property type="project" value="UniProtKB-SubCell"/>
</dbReference>
<evidence type="ECO:0000256" key="2">
    <source>
        <dbReference type="ARBA" id="ARBA00022692"/>
    </source>
</evidence>
<feature type="transmembrane region" description="Helical" evidence="5">
    <location>
        <begin position="168"/>
        <end position="188"/>
    </location>
</feature>
<accession>A0AA49JUM8</accession>
<comment type="similarity">
    <text evidence="5 6">Belongs to the complex I subunit 1 family.</text>
</comment>
<keyword evidence="5" id="KW-1278">Translocase</keyword>
<comment type="function">
    <text evidence="5">NDH-1 shuttles electrons from NADH, via FMN and iron-sulfur (Fe-S) centers, to quinones in the respiratory chain. The immediate electron acceptor for the enzyme in this species is believed to be ubiquinone. Couples the redox reaction to proton translocation (for every two electrons transferred, four hydrogen ions are translocated across the cytoplasmic membrane), and thus conserves the redox energy in a proton gradient. This subunit may bind ubiquinone.</text>
</comment>
<dbReference type="Pfam" id="PF00146">
    <property type="entry name" value="NADHdh"/>
    <property type="match status" value="1"/>
</dbReference>
<evidence type="ECO:0000256" key="5">
    <source>
        <dbReference type="HAMAP-Rule" id="MF_01350"/>
    </source>
</evidence>
<evidence type="ECO:0000256" key="3">
    <source>
        <dbReference type="ARBA" id="ARBA00022989"/>
    </source>
</evidence>
<dbReference type="GO" id="GO:0048038">
    <property type="term" value="F:quinone binding"/>
    <property type="evidence" value="ECO:0007669"/>
    <property type="project" value="UniProtKB-KW"/>
</dbReference>
<comment type="subunit">
    <text evidence="5">NDH-1 is composed of 14 different subunits. Subunits NuoA, H, J, K, L, M, N constitute the membrane sector of the complex.</text>
</comment>
<comment type="subcellular location">
    <subcellularLocation>
        <location evidence="5 6">Cell membrane</location>
        <topology evidence="5 6">Multi-pass membrane protein</topology>
    </subcellularLocation>
    <subcellularLocation>
        <location evidence="1">Membrane</location>
        <topology evidence="1">Multi-pass membrane protein</topology>
    </subcellularLocation>
</comment>
<dbReference type="Proteomes" id="UP001229955">
    <property type="component" value="Chromosome"/>
</dbReference>
<keyword evidence="5 6" id="KW-0520">NAD</keyword>
<evidence type="ECO:0000256" key="6">
    <source>
        <dbReference type="RuleBase" id="RU000471"/>
    </source>
</evidence>